<dbReference type="Proteomes" id="UP000231878">
    <property type="component" value="Unassembled WGS sequence"/>
</dbReference>
<dbReference type="InterPro" id="IPR057271">
    <property type="entry name" value="YagK_YfjJ_C"/>
</dbReference>
<feature type="region of interest" description="Disordered" evidence="1">
    <location>
        <begin position="340"/>
        <end position="361"/>
    </location>
</feature>
<organism evidence="3 4">
    <name type="scientific">Burkholderia pseudomallei</name>
    <name type="common">Pseudomonas pseudomallei</name>
    <dbReference type="NCBI Taxonomy" id="28450"/>
    <lineage>
        <taxon>Bacteria</taxon>
        <taxon>Pseudomonadati</taxon>
        <taxon>Pseudomonadota</taxon>
        <taxon>Betaproteobacteria</taxon>
        <taxon>Burkholderiales</taxon>
        <taxon>Burkholderiaceae</taxon>
        <taxon>Burkholderia</taxon>
        <taxon>pseudomallei group</taxon>
    </lineage>
</organism>
<gene>
    <name evidence="3" type="ORF">CWD88_35770</name>
</gene>
<proteinExistence type="predicted"/>
<evidence type="ECO:0000313" key="3">
    <source>
        <dbReference type="EMBL" id="PJO61579.1"/>
    </source>
</evidence>
<sequence length="361" mass="42401">MDLDESQQLIREIAEDFRDGAADYTPWVMLSQRVIEAENFVRAILASEDTGFEDKRDDQGRLTELVCLSLGHYYFSTLMSGKFLTDIDTLEPYRLRPMAQVYFDVRHGPQFGHCGTQYFKAQPWFRLNDEEPFRFEMFNEVVHAVRAEAEARNLDRLDEWNESQAKQRFKAMMRHVHWCFRKRRRIFVIRMDLYYRSEFAGNVSIEQVKEHHALFVNRLRALKDIRANLVGGIWKLEWTQRKGHHLHWVFMFDGSLVQDAWKWSKLIDEEWRKAAPRDSGYTHCGNYDEHRKVGVGMIHIDNDPEKFEVFQEKVIDYLAKKDQALCLKITDGTRAWGRFTPGGKRVSNAGRPPKSGGGQTA</sequence>
<evidence type="ECO:0000256" key="1">
    <source>
        <dbReference type="SAM" id="MobiDB-lite"/>
    </source>
</evidence>
<feature type="domain" description="YagK/YfjJ C-terminal" evidence="2">
    <location>
        <begin position="182"/>
        <end position="338"/>
    </location>
</feature>
<comment type="caution">
    <text evidence="3">The sequence shown here is derived from an EMBL/GenBank/DDBJ whole genome shotgun (WGS) entry which is preliminary data.</text>
</comment>
<accession>A0AAX0TZE8</accession>
<evidence type="ECO:0000259" key="2">
    <source>
        <dbReference type="Pfam" id="PF11726"/>
    </source>
</evidence>
<protein>
    <submittedName>
        <fullName evidence="3">Inovirus Gp2 family protein</fullName>
    </submittedName>
</protein>
<dbReference type="EMBL" id="PHRB01000075">
    <property type="protein sequence ID" value="PJO61579.1"/>
    <property type="molecule type" value="Genomic_DNA"/>
</dbReference>
<name>A0AAX0TZE8_BURPE</name>
<dbReference type="Pfam" id="PF11726">
    <property type="entry name" value="YagK_YfjJ_C"/>
    <property type="match status" value="1"/>
</dbReference>
<evidence type="ECO:0000313" key="4">
    <source>
        <dbReference type="Proteomes" id="UP000231878"/>
    </source>
</evidence>
<reference evidence="3 4" key="1">
    <citation type="submission" date="2017-11" db="EMBL/GenBank/DDBJ databases">
        <title>Molecular characterization of Burkholderia pseudomallei and closely related isolates from Vietnam.</title>
        <authorList>
            <person name="Ustinov D.V."/>
            <person name="Antonov A.S."/>
            <person name="Avdusheva E.F."/>
            <person name="Shpak I.M."/>
            <person name="Zakharova I.B."/>
            <person name="Thi L.A."/>
            <person name="Teteryatnikova N."/>
            <person name="Lopasteyskaya Y.A."/>
            <person name="Kuzyutina J.A."/>
            <person name="Ngo T.N."/>
            <person name="Victorov D.V."/>
        </authorList>
    </citation>
    <scope>NUCLEOTIDE SEQUENCE [LARGE SCALE GENOMIC DNA]</scope>
    <source>
        <strain evidence="3 4">V1512</strain>
    </source>
</reference>
<dbReference type="AlphaFoldDB" id="A0AAX0TZE8"/>